<proteinExistence type="predicted"/>
<evidence type="ECO:0000256" key="1">
    <source>
        <dbReference type="SAM" id="MobiDB-lite"/>
    </source>
</evidence>
<protein>
    <submittedName>
        <fullName evidence="2">Uncharacterized protein</fullName>
    </submittedName>
</protein>
<gene>
    <name evidence="2" type="ORF">CEXT_574661</name>
</gene>
<sequence>MTNPKWICSTVNCSLSNHHSPNVAGKSSHDGQTQYPARPDWTKDKFQTYVLESDDASEVESCQNREAVTQRSVALKLEQQLQKAIHSVCCRLCKRFMAWDGSSSCRGPEDKYTSKQQSPDHVVDRKSLNWIQNSRKHPFGGLPRNKGGKGRKIEISRRSQSPKSPKAQGAKPLSRVVASSGRVRAQLLGRQGGNFAAKEENWGKPDKRICLTAKPISRRWNMKFMFWLRVGCSPPSGLCTLSLRRKRAERGWLMAMLAMAMGDIK</sequence>
<feature type="region of interest" description="Disordered" evidence="1">
    <location>
        <begin position="101"/>
        <end position="175"/>
    </location>
</feature>
<dbReference type="Proteomes" id="UP001054945">
    <property type="component" value="Unassembled WGS sequence"/>
</dbReference>
<evidence type="ECO:0000313" key="2">
    <source>
        <dbReference type="EMBL" id="GIX90644.1"/>
    </source>
</evidence>
<evidence type="ECO:0000313" key="3">
    <source>
        <dbReference type="Proteomes" id="UP001054945"/>
    </source>
</evidence>
<dbReference type="AlphaFoldDB" id="A0AAV4P3Z5"/>
<comment type="caution">
    <text evidence="2">The sequence shown here is derived from an EMBL/GenBank/DDBJ whole genome shotgun (WGS) entry which is preliminary data.</text>
</comment>
<dbReference type="EMBL" id="BPLR01003959">
    <property type="protein sequence ID" value="GIX90644.1"/>
    <property type="molecule type" value="Genomic_DNA"/>
</dbReference>
<keyword evidence="3" id="KW-1185">Reference proteome</keyword>
<organism evidence="2 3">
    <name type="scientific">Caerostris extrusa</name>
    <name type="common">Bark spider</name>
    <name type="synonym">Caerostris bankana</name>
    <dbReference type="NCBI Taxonomy" id="172846"/>
    <lineage>
        <taxon>Eukaryota</taxon>
        <taxon>Metazoa</taxon>
        <taxon>Ecdysozoa</taxon>
        <taxon>Arthropoda</taxon>
        <taxon>Chelicerata</taxon>
        <taxon>Arachnida</taxon>
        <taxon>Araneae</taxon>
        <taxon>Araneomorphae</taxon>
        <taxon>Entelegynae</taxon>
        <taxon>Araneoidea</taxon>
        <taxon>Araneidae</taxon>
        <taxon>Caerostris</taxon>
    </lineage>
</organism>
<reference evidence="2 3" key="1">
    <citation type="submission" date="2021-06" db="EMBL/GenBank/DDBJ databases">
        <title>Caerostris extrusa draft genome.</title>
        <authorList>
            <person name="Kono N."/>
            <person name="Arakawa K."/>
        </authorList>
    </citation>
    <scope>NUCLEOTIDE SEQUENCE [LARGE SCALE GENOMIC DNA]</scope>
</reference>
<accession>A0AAV4P3Z5</accession>
<name>A0AAV4P3Z5_CAEEX</name>